<dbReference type="InterPro" id="IPR036259">
    <property type="entry name" value="MFS_trans_sf"/>
</dbReference>
<keyword evidence="4 5" id="KW-0472">Membrane</keyword>
<evidence type="ECO:0000256" key="1">
    <source>
        <dbReference type="ARBA" id="ARBA00004141"/>
    </source>
</evidence>
<dbReference type="PANTHER" id="PTHR23502">
    <property type="entry name" value="MAJOR FACILITATOR SUPERFAMILY"/>
    <property type="match status" value="1"/>
</dbReference>
<feature type="transmembrane region" description="Helical" evidence="5">
    <location>
        <begin position="254"/>
        <end position="275"/>
    </location>
</feature>
<dbReference type="Gene3D" id="1.20.1250.20">
    <property type="entry name" value="MFS general substrate transporter like domains"/>
    <property type="match status" value="1"/>
</dbReference>
<dbReference type="PRINTS" id="PR01036">
    <property type="entry name" value="TCRTETB"/>
</dbReference>
<evidence type="ECO:0000313" key="7">
    <source>
        <dbReference type="EMBL" id="KAF2671553.1"/>
    </source>
</evidence>
<feature type="domain" description="Major facilitator superfamily (MFS) profile" evidence="6">
    <location>
        <begin position="1"/>
        <end position="417"/>
    </location>
</feature>
<dbReference type="Proteomes" id="UP000799302">
    <property type="component" value="Unassembled WGS sequence"/>
</dbReference>
<evidence type="ECO:0000256" key="3">
    <source>
        <dbReference type="ARBA" id="ARBA00022989"/>
    </source>
</evidence>
<dbReference type="AlphaFoldDB" id="A0A6A6UJ97"/>
<evidence type="ECO:0000256" key="2">
    <source>
        <dbReference type="ARBA" id="ARBA00022692"/>
    </source>
</evidence>
<feature type="transmembrane region" description="Helical" evidence="5">
    <location>
        <begin position="69"/>
        <end position="91"/>
    </location>
</feature>
<evidence type="ECO:0000313" key="8">
    <source>
        <dbReference type="Proteomes" id="UP000799302"/>
    </source>
</evidence>
<keyword evidence="3 5" id="KW-1133">Transmembrane helix</keyword>
<accession>A0A6A6UJ97</accession>
<feature type="transmembrane region" description="Helical" evidence="5">
    <location>
        <begin position="296"/>
        <end position="314"/>
    </location>
</feature>
<feature type="transmembrane region" description="Helical" evidence="5">
    <location>
        <begin position="98"/>
        <end position="122"/>
    </location>
</feature>
<dbReference type="OrthoDB" id="6770063at2759"/>
<evidence type="ECO:0000259" key="6">
    <source>
        <dbReference type="PROSITE" id="PS50850"/>
    </source>
</evidence>
<dbReference type="EMBL" id="MU004232">
    <property type="protein sequence ID" value="KAF2671553.1"/>
    <property type="molecule type" value="Genomic_DNA"/>
</dbReference>
<keyword evidence="2 5" id="KW-0812">Transmembrane</keyword>
<dbReference type="GO" id="GO:0005886">
    <property type="term" value="C:plasma membrane"/>
    <property type="evidence" value="ECO:0007669"/>
    <property type="project" value="TreeGrafter"/>
</dbReference>
<protein>
    <submittedName>
        <fullName evidence="7">MFS general substrate transporter</fullName>
    </submittedName>
</protein>
<feature type="transmembrane region" description="Helical" evidence="5">
    <location>
        <begin position="225"/>
        <end position="248"/>
    </location>
</feature>
<feature type="transmembrane region" description="Helical" evidence="5">
    <location>
        <begin position="367"/>
        <end position="384"/>
    </location>
</feature>
<reference evidence="7" key="1">
    <citation type="journal article" date="2020" name="Stud. Mycol.">
        <title>101 Dothideomycetes genomes: a test case for predicting lifestyles and emergence of pathogens.</title>
        <authorList>
            <person name="Haridas S."/>
            <person name="Albert R."/>
            <person name="Binder M."/>
            <person name="Bloem J."/>
            <person name="Labutti K."/>
            <person name="Salamov A."/>
            <person name="Andreopoulos B."/>
            <person name="Baker S."/>
            <person name="Barry K."/>
            <person name="Bills G."/>
            <person name="Bluhm B."/>
            <person name="Cannon C."/>
            <person name="Castanera R."/>
            <person name="Culley D."/>
            <person name="Daum C."/>
            <person name="Ezra D."/>
            <person name="Gonzalez J."/>
            <person name="Henrissat B."/>
            <person name="Kuo A."/>
            <person name="Liang C."/>
            <person name="Lipzen A."/>
            <person name="Lutzoni F."/>
            <person name="Magnuson J."/>
            <person name="Mondo S."/>
            <person name="Nolan M."/>
            <person name="Ohm R."/>
            <person name="Pangilinan J."/>
            <person name="Park H.-J."/>
            <person name="Ramirez L."/>
            <person name="Alfaro M."/>
            <person name="Sun H."/>
            <person name="Tritt A."/>
            <person name="Yoshinaga Y."/>
            <person name="Zwiers L.-H."/>
            <person name="Turgeon B."/>
            <person name="Goodwin S."/>
            <person name="Spatafora J."/>
            <person name="Crous P."/>
            <person name="Grigoriev I."/>
        </authorList>
    </citation>
    <scope>NUCLEOTIDE SEQUENCE</scope>
    <source>
        <strain evidence="7">CBS 115976</strain>
    </source>
</reference>
<feature type="transmembrane region" description="Helical" evidence="5">
    <location>
        <begin position="390"/>
        <end position="413"/>
    </location>
</feature>
<feature type="transmembrane region" description="Helical" evidence="5">
    <location>
        <begin position="128"/>
        <end position="148"/>
    </location>
</feature>
<dbReference type="GO" id="GO:0022857">
    <property type="term" value="F:transmembrane transporter activity"/>
    <property type="evidence" value="ECO:0007669"/>
    <property type="project" value="InterPro"/>
</dbReference>
<feature type="transmembrane region" description="Helical" evidence="5">
    <location>
        <begin position="326"/>
        <end position="346"/>
    </location>
</feature>
<proteinExistence type="predicted"/>
<dbReference type="InterPro" id="IPR011701">
    <property type="entry name" value="MFS"/>
</dbReference>
<sequence length="429" mass="47399">MEWQISTTAVYAGITTFTMCFAVAAMVLAPFSELQGRRPVFLVAGVVYCISQIGSGATMSFVGMLVTRAIAGFSCSVFSTMVGGVISDIYISKERNTAMAIFSGTALAGAALGPMISGIIAQHLNWRWIFYLQTITCAITVFALFLGFPETRGSVLLSQKTQALNRWYEEVEKQPYHKPDENTGNEGRGTDVSIPVCHGLRWKVKEDEDRAFIAILIRISLTRPLFLLFAEGIVFWLSLWMAFAWTIVYPTFEALPLMFSATAVASILSAILAVWQESSLPRIEWLPGNLRDKPERRLYFSCFQSLLLPVGLFWLETTMRPSIPWIVPVLAFDCLTIGIFSVYLAVFNYLADTYHAYARSAIAAQSFTRNVFAACLPLATAPMFSDLGFLNAGCLLGAADIALSAVPWALVLWGEKIRRRSKIASQSAE</sequence>
<feature type="transmembrane region" description="Helical" evidence="5">
    <location>
        <begin position="6"/>
        <end position="28"/>
    </location>
</feature>
<feature type="transmembrane region" description="Helical" evidence="5">
    <location>
        <begin position="40"/>
        <end position="63"/>
    </location>
</feature>
<dbReference type="PROSITE" id="PS50850">
    <property type="entry name" value="MFS"/>
    <property type="match status" value="1"/>
</dbReference>
<dbReference type="InterPro" id="IPR020846">
    <property type="entry name" value="MFS_dom"/>
</dbReference>
<comment type="subcellular location">
    <subcellularLocation>
        <location evidence="1">Membrane</location>
        <topology evidence="1">Multi-pass membrane protein</topology>
    </subcellularLocation>
</comment>
<evidence type="ECO:0000256" key="5">
    <source>
        <dbReference type="SAM" id="Phobius"/>
    </source>
</evidence>
<keyword evidence="8" id="KW-1185">Reference proteome</keyword>
<dbReference type="PANTHER" id="PTHR23502:SF134">
    <property type="entry name" value="MAJOR FACILITATOR SUPERFAMILY (MFS) PROFILE DOMAIN-CONTAINING PROTEIN-RELATED"/>
    <property type="match status" value="1"/>
</dbReference>
<dbReference type="Pfam" id="PF07690">
    <property type="entry name" value="MFS_1"/>
    <property type="match status" value="1"/>
</dbReference>
<evidence type="ECO:0000256" key="4">
    <source>
        <dbReference type="ARBA" id="ARBA00023136"/>
    </source>
</evidence>
<dbReference type="SUPFAM" id="SSF103473">
    <property type="entry name" value="MFS general substrate transporter"/>
    <property type="match status" value="1"/>
</dbReference>
<organism evidence="7 8">
    <name type="scientific">Microthyrium microscopicum</name>
    <dbReference type="NCBI Taxonomy" id="703497"/>
    <lineage>
        <taxon>Eukaryota</taxon>
        <taxon>Fungi</taxon>
        <taxon>Dikarya</taxon>
        <taxon>Ascomycota</taxon>
        <taxon>Pezizomycotina</taxon>
        <taxon>Dothideomycetes</taxon>
        <taxon>Dothideomycetes incertae sedis</taxon>
        <taxon>Microthyriales</taxon>
        <taxon>Microthyriaceae</taxon>
        <taxon>Microthyrium</taxon>
    </lineage>
</organism>
<name>A0A6A6UJ97_9PEZI</name>
<gene>
    <name evidence="7" type="ORF">BT63DRAFT_445833</name>
</gene>